<feature type="active site" evidence="6">
    <location>
        <position position="142"/>
    </location>
</feature>
<comment type="subcellular location">
    <subcellularLocation>
        <location evidence="2">Cell membrane</location>
        <topology evidence="2">Single-pass type II membrane protein</topology>
    </subcellularLocation>
    <subcellularLocation>
        <location evidence="7">Membrane</location>
        <topology evidence="7">Single-pass type II membrane protein</topology>
    </subcellularLocation>
</comment>
<dbReference type="EC" id="3.4.21.89" evidence="4 7"/>
<evidence type="ECO:0000313" key="10">
    <source>
        <dbReference type="EMBL" id="KFJ08186.1"/>
    </source>
</evidence>
<dbReference type="InterPro" id="IPR019533">
    <property type="entry name" value="Peptidase_S26"/>
</dbReference>
<dbReference type="STRING" id="356829.BITS_0519"/>
<dbReference type="GO" id="GO:0005886">
    <property type="term" value="C:plasma membrane"/>
    <property type="evidence" value="ECO:0007669"/>
    <property type="project" value="UniProtKB-SubCell"/>
</dbReference>
<dbReference type="InterPro" id="IPR019758">
    <property type="entry name" value="Pept_S26A_signal_pept_1_CS"/>
</dbReference>
<reference evidence="10 11" key="1">
    <citation type="submission" date="2014-03" db="EMBL/GenBank/DDBJ databases">
        <title>Genomics of Bifidobacteria.</title>
        <authorList>
            <person name="Ventura M."/>
            <person name="Milani C."/>
            <person name="Lugli G.A."/>
        </authorList>
    </citation>
    <scope>NUCLEOTIDE SEQUENCE [LARGE SCALE GENOMIC DNA]</scope>
    <source>
        <strain evidence="10 11">JCM 13495</strain>
    </source>
</reference>
<keyword evidence="5 7" id="KW-0378">Hydrolase</keyword>
<comment type="similarity">
    <text evidence="3 7">Belongs to the peptidase S26 family.</text>
</comment>
<dbReference type="GO" id="GO:0006465">
    <property type="term" value="P:signal peptide processing"/>
    <property type="evidence" value="ECO:0007669"/>
    <property type="project" value="InterPro"/>
</dbReference>
<proteinExistence type="inferred from homology"/>
<evidence type="ECO:0000256" key="3">
    <source>
        <dbReference type="ARBA" id="ARBA00009370"/>
    </source>
</evidence>
<evidence type="ECO:0000256" key="5">
    <source>
        <dbReference type="ARBA" id="ARBA00022801"/>
    </source>
</evidence>
<evidence type="ECO:0000259" key="9">
    <source>
        <dbReference type="Pfam" id="PF10502"/>
    </source>
</evidence>
<evidence type="ECO:0000256" key="4">
    <source>
        <dbReference type="ARBA" id="ARBA00013208"/>
    </source>
</evidence>
<evidence type="ECO:0000256" key="7">
    <source>
        <dbReference type="RuleBase" id="RU362042"/>
    </source>
</evidence>
<dbReference type="InterPro" id="IPR036286">
    <property type="entry name" value="LexA/Signal_pep-like_sf"/>
</dbReference>
<dbReference type="PANTHER" id="PTHR43390">
    <property type="entry name" value="SIGNAL PEPTIDASE I"/>
    <property type="match status" value="1"/>
</dbReference>
<feature type="active site" evidence="6">
    <location>
        <position position="90"/>
    </location>
</feature>
<keyword evidence="7" id="KW-1133">Transmembrane helix</keyword>
<gene>
    <name evidence="10" type="ORF">BITS_0519</name>
</gene>
<dbReference type="NCBIfam" id="TIGR02227">
    <property type="entry name" value="sigpep_I_bact"/>
    <property type="match status" value="1"/>
</dbReference>
<dbReference type="GO" id="GO:0004252">
    <property type="term" value="F:serine-type endopeptidase activity"/>
    <property type="evidence" value="ECO:0007669"/>
    <property type="project" value="InterPro"/>
</dbReference>
<dbReference type="Proteomes" id="UP000029080">
    <property type="component" value="Unassembled WGS sequence"/>
</dbReference>
<protein>
    <recommendedName>
        <fullName evidence="4 7">Signal peptidase I</fullName>
        <ecNumber evidence="4 7">3.4.21.89</ecNumber>
    </recommendedName>
</protein>
<dbReference type="Pfam" id="PF10502">
    <property type="entry name" value="Peptidase_S26"/>
    <property type="match status" value="1"/>
</dbReference>
<evidence type="ECO:0000256" key="8">
    <source>
        <dbReference type="SAM" id="MobiDB-lite"/>
    </source>
</evidence>
<organism evidence="10 11">
    <name type="scientific">Bifidobacterium tsurumiense</name>
    <dbReference type="NCBI Taxonomy" id="356829"/>
    <lineage>
        <taxon>Bacteria</taxon>
        <taxon>Bacillati</taxon>
        <taxon>Actinomycetota</taxon>
        <taxon>Actinomycetes</taxon>
        <taxon>Bifidobacteriales</taxon>
        <taxon>Bifidobacteriaceae</taxon>
        <taxon>Bifidobacterium</taxon>
    </lineage>
</organism>
<keyword evidence="7" id="KW-0645">Protease</keyword>
<dbReference type="GO" id="GO:0009003">
    <property type="term" value="F:signal peptidase activity"/>
    <property type="evidence" value="ECO:0007669"/>
    <property type="project" value="UniProtKB-EC"/>
</dbReference>
<evidence type="ECO:0000256" key="2">
    <source>
        <dbReference type="ARBA" id="ARBA00004401"/>
    </source>
</evidence>
<accession>A0A087EK85</accession>
<sequence length="257" mass="27801">MMPVRSGHATAGVVDGEATTSEEHDSRILAISDHGVDPSPMPRGRHMRSEADDQQGGGWGSLLIWCGVPIIVMLLIRMFLFGFYVIPSGSMRDTIEVGDRVITTLLAPKHIALQRGDIVVFTDPANWLQSEDNTYGSNRLIKRLIGMPGDTVACAGPGQPVTINGVAIDESSYIRPGVDPSSFAFNVTVTADHVFVMGDNRSNSADSRYHQDDGSNGLVPIDDVEGVALFTYWPISRMGVLDAHHEVFENVPNGNAQ</sequence>
<dbReference type="SUPFAM" id="SSF51306">
    <property type="entry name" value="LexA/Signal peptidase"/>
    <property type="match status" value="1"/>
</dbReference>
<dbReference type="EMBL" id="JGZU01000003">
    <property type="protein sequence ID" value="KFJ08186.1"/>
    <property type="molecule type" value="Genomic_DNA"/>
</dbReference>
<feature type="region of interest" description="Disordered" evidence="8">
    <location>
        <begin position="1"/>
        <end position="56"/>
    </location>
</feature>
<dbReference type="PRINTS" id="PR00727">
    <property type="entry name" value="LEADERPTASE"/>
</dbReference>
<feature type="transmembrane region" description="Helical" evidence="7">
    <location>
        <begin position="62"/>
        <end position="86"/>
    </location>
</feature>
<feature type="domain" description="Peptidase S26" evidence="9">
    <location>
        <begin position="64"/>
        <end position="233"/>
    </location>
</feature>
<name>A0A087EK85_9BIFI</name>
<dbReference type="PANTHER" id="PTHR43390:SF1">
    <property type="entry name" value="CHLOROPLAST PROCESSING PEPTIDASE"/>
    <property type="match status" value="1"/>
</dbReference>
<dbReference type="InterPro" id="IPR000223">
    <property type="entry name" value="Pept_S26A_signal_pept_1"/>
</dbReference>
<keyword evidence="11" id="KW-1185">Reference proteome</keyword>
<dbReference type="PROSITE" id="PS00761">
    <property type="entry name" value="SPASE_I_3"/>
    <property type="match status" value="1"/>
</dbReference>
<evidence type="ECO:0000313" key="11">
    <source>
        <dbReference type="Proteomes" id="UP000029080"/>
    </source>
</evidence>
<dbReference type="AlphaFoldDB" id="A0A087EK85"/>
<keyword evidence="7" id="KW-0812">Transmembrane</keyword>
<evidence type="ECO:0000256" key="6">
    <source>
        <dbReference type="PIRSR" id="PIRSR600223-1"/>
    </source>
</evidence>
<comment type="catalytic activity">
    <reaction evidence="1 7">
        <text>Cleavage of hydrophobic, N-terminal signal or leader sequences from secreted and periplasmic proteins.</text>
        <dbReference type="EC" id="3.4.21.89"/>
    </reaction>
</comment>
<dbReference type="Gene3D" id="2.10.109.10">
    <property type="entry name" value="Umud Fragment, subunit A"/>
    <property type="match status" value="1"/>
</dbReference>
<dbReference type="eggNOG" id="COG0681">
    <property type="taxonomic scope" value="Bacteria"/>
</dbReference>
<evidence type="ECO:0000256" key="1">
    <source>
        <dbReference type="ARBA" id="ARBA00000677"/>
    </source>
</evidence>
<keyword evidence="7" id="KW-0472">Membrane</keyword>
<dbReference type="CDD" id="cd06530">
    <property type="entry name" value="S26_SPase_I"/>
    <property type="match status" value="1"/>
</dbReference>
<comment type="caution">
    <text evidence="10">The sequence shown here is derived from an EMBL/GenBank/DDBJ whole genome shotgun (WGS) entry which is preliminary data.</text>
</comment>